<keyword evidence="4" id="KW-0802">TPR repeat</keyword>
<dbReference type="AlphaFoldDB" id="A0A6L6PG19"/>
<dbReference type="PANTHER" id="PTHR47870:SF1">
    <property type="entry name" value="CYTOCHROME C-TYPE BIOGENESIS PROTEIN CCMH"/>
    <property type="match status" value="1"/>
</dbReference>
<feature type="region of interest" description="Disordered" evidence="5">
    <location>
        <begin position="86"/>
        <end position="119"/>
    </location>
</feature>
<dbReference type="InterPro" id="IPR056413">
    <property type="entry name" value="TPR_CcmH_CycH"/>
</dbReference>
<feature type="region of interest" description="Disordered" evidence="5">
    <location>
        <begin position="441"/>
        <end position="467"/>
    </location>
</feature>
<feature type="compositionally biased region" description="Low complexity" evidence="5">
    <location>
        <begin position="107"/>
        <end position="119"/>
    </location>
</feature>
<keyword evidence="3" id="KW-0201">Cytochrome c-type biogenesis</keyword>
<evidence type="ECO:0000259" key="6">
    <source>
        <dbReference type="Pfam" id="PF23892"/>
    </source>
</evidence>
<sequence>MNGFVFAAAAMCVVVLWLILRPLLSRAGAAAAPQAGQLNLAVLRDQLRELEADREQGSIDAEAYAVSRRELEQRVAEDVHLGATAPADHATAAPGANAAIETESDPRGGAMPGVGAAPASAPPPVARWQAVVLAFVLVGAAAGLYASLGTPQALVAPEAASVATGQGLDPHTSNEAEAMVAKLAERMAREPQDPNGWALLARSYSAMGRFVAASGAYARLITLIPDDAQILADYADVLAMTQNQKLHGEPERLLARALAADPKNVKALILSGDAAFERTDLAAAAIHWQAALANATPNSEFAQMARDNLAHIGAPMEGAATQRAAAGTAAASQPQAAQSAAGSAALPADRAPSASATAISGRVELDPLLNKQVADTDTVFIVAKAADGPRFPLAVLRKQARDLPLNFTLDDTMGMMPGVKMSQFDKLVVTARISKTGNAIAAPGDLESAPQPAKPGDTQIQLRISPK</sequence>
<dbReference type="NCBIfam" id="TIGR03142">
    <property type="entry name" value="cytochro_ccmI"/>
    <property type="match status" value="1"/>
</dbReference>
<dbReference type="Gene3D" id="1.25.40.10">
    <property type="entry name" value="Tetratricopeptide repeat domain"/>
    <property type="match status" value="1"/>
</dbReference>
<dbReference type="Pfam" id="PF23914">
    <property type="entry name" value="TPR_CcmH_CycH"/>
    <property type="match status" value="1"/>
</dbReference>
<comment type="caution">
    <text evidence="8">The sequence shown here is derived from an EMBL/GenBank/DDBJ whole genome shotgun (WGS) entry which is preliminary data.</text>
</comment>
<dbReference type="InterPro" id="IPR011990">
    <property type="entry name" value="TPR-like_helical_dom_sf"/>
</dbReference>
<feature type="compositionally biased region" description="Low complexity" evidence="5">
    <location>
        <begin position="86"/>
        <end position="99"/>
    </location>
</feature>
<keyword evidence="9" id="KW-1185">Reference proteome</keyword>
<evidence type="ECO:0000256" key="2">
    <source>
        <dbReference type="ARBA" id="ARBA00022737"/>
    </source>
</evidence>
<dbReference type="Pfam" id="PF23892">
    <property type="entry name" value="Ig_CycH"/>
    <property type="match status" value="1"/>
</dbReference>
<dbReference type="OrthoDB" id="9776053at2"/>
<accession>A0A6L6PG19</accession>
<evidence type="ECO:0000256" key="4">
    <source>
        <dbReference type="ARBA" id="ARBA00022803"/>
    </source>
</evidence>
<protein>
    <submittedName>
        <fullName evidence="8">C-type cytochrome biogenesis protein CcmI</fullName>
    </submittedName>
</protein>
<dbReference type="GO" id="GO:0017004">
    <property type="term" value="P:cytochrome complex assembly"/>
    <property type="evidence" value="ECO:0007669"/>
    <property type="project" value="UniProtKB-KW"/>
</dbReference>
<evidence type="ECO:0000313" key="8">
    <source>
        <dbReference type="EMBL" id="MTV37659.1"/>
    </source>
</evidence>
<dbReference type="EMBL" id="WNKY01000006">
    <property type="protein sequence ID" value="MTV37659.1"/>
    <property type="molecule type" value="Genomic_DNA"/>
</dbReference>
<dbReference type="Proteomes" id="UP000475582">
    <property type="component" value="Unassembled WGS sequence"/>
</dbReference>
<name>A0A6L6PG19_9BURK</name>
<proteinExistence type="predicted"/>
<dbReference type="InterPro" id="IPR017560">
    <property type="entry name" value="Cyt_c_biogenesis_CcmI"/>
</dbReference>
<dbReference type="GO" id="GO:0030313">
    <property type="term" value="C:cell envelope"/>
    <property type="evidence" value="ECO:0007669"/>
    <property type="project" value="UniProtKB-SubCell"/>
</dbReference>
<reference evidence="8 9" key="1">
    <citation type="submission" date="2019-11" db="EMBL/GenBank/DDBJ databases">
        <title>Type strains purchased from KCTC, JCM and DSMZ.</title>
        <authorList>
            <person name="Lu H."/>
        </authorList>
    </citation>
    <scope>NUCLEOTIDE SEQUENCE [LARGE SCALE GENOMIC DNA]</scope>
    <source>
        <strain evidence="8 9">KCTC 22382</strain>
    </source>
</reference>
<dbReference type="InterPro" id="IPR056412">
    <property type="entry name" value="Ig_CycH"/>
</dbReference>
<comment type="subcellular location">
    <subcellularLocation>
        <location evidence="1">Cell envelope</location>
    </subcellularLocation>
</comment>
<feature type="compositionally biased region" description="Polar residues" evidence="5">
    <location>
        <begin position="458"/>
        <end position="467"/>
    </location>
</feature>
<dbReference type="PANTHER" id="PTHR47870">
    <property type="entry name" value="CYTOCHROME C-TYPE BIOGENESIS PROTEIN CCMH"/>
    <property type="match status" value="1"/>
</dbReference>
<evidence type="ECO:0000256" key="3">
    <source>
        <dbReference type="ARBA" id="ARBA00022748"/>
    </source>
</evidence>
<evidence type="ECO:0000256" key="1">
    <source>
        <dbReference type="ARBA" id="ARBA00004196"/>
    </source>
</evidence>
<organism evidence="8 9">
    <name type="scientific">Duganella radicis</name>
    <dbReference type="NCBI Taxonomy" id="551988"/>
    <lineage>
        <taxon>Bacteria</taxon>
        <taxon>Pseudomonadati</taxon>
        <taxon>Pseudomonadota</taxon>
        <taxon>Betaproteobacteria</taxon>
        <taxon>Burkholderiales</taxon>
        <taxon>Oxalobacteraceae</taxon>
        <taxon>Telluria group</taxon>
        <taxon>Duganella</taxon>
    </lineage>
</organism>
<evidence type="ECO:0000259" key="7">
    <source>
        <dbReference type="Pfam" id="PF23914"/>
    </source>
</evidence>
<dbReference type="RefSeq" id="WP_155463124.1">
    <property type="nucleotide sequence ID" value="NZ_WNKY01000006.1"/>
</dbReference>
<dbReference type="InterPro" id="IPR051263">
    <property type="entry name" value="C-type_cytochrome_biogenesis"/>
</dbReference>
<keyword evidence="2" id="KW-0677">Repeat</keyword>
<dbReference type="SUPFAM" id="SSF48452">
    <property type="entry name" value="TPR-like"/>
    <property type="match status" value="1"/>
</dbReference>
<feature type="domain" description="Cytochrome c-type biogenesis protein H Ig-like" evidence="6">
    <location>
        <begin position="360"/>
        <end position="464"/>
    </location>
</feature>
<gene>
    <name evidence="8" type="primary">ccmI</name>
    <name evidence="8" type="ORF">GM676_08685</name>
</gene>
<evidence type="ECO:0000313" key="9">
    <source>
        <dbReference type="Proteomes" id="UP000475582"/>
    </source>
</evidence>
<feature type="domain" description="Cytochrome c-type biogenesis protein H TPR" evidence="7">
    <location>
        <begin position="169"/>
        <end position="299"/>
    </location>
</feature>
<evidence type="ECO:0000256" key="5">
    <source>
        <dbReference type="SAM" id="MobiDB-lite"/>
    </source>
</evidence>